<protein>
    <submittedName>
        <fullName evidence="1">Uncharacterized protein</fullName>
    </submittedName>
</protein>
<accession>A0A0K2TUP8</accession>
<dbReference type="AlphaFoldDB" id="A0A0K2TUP8"/>
<organism evidence="1">
    <name type="scientific">Lepeophtheirus salmonis</name>
    <name type="common">Salmon louse</name>
    <name type="synonym">Caligus salmonis</name>
    <dbReference type="NCBI Taxonomy" id="72036"/>
    <lineage>
        <taxon>Eukaryota</taxon>
        <taxon>Metazoa</taxon>
        <taxon>Ecdysozoa</taxon>
        <taxon>Arthropoda</taxon>
        <taxon>Crustacea</taxon>
        <taxon>Multicrustacea</taxon>
        <taxon>Hexanauplia</taxon>
        <taxon>Copepoda</taxon>
        <taxon>Siphonostomatoida</taxon>
        <taxon>Caligidae</taxon>
        <taxon>Lepeophtheirus</taxon>
    </lineage>
</organism>
<feature type="non-terminal residue" evidence="1">
    <location>
        <position position="1"/>
    </location>
</feature>
<dbReference type="EMBL" id="HACA01011770">
    <property type="protein sequence ID" value="CDW29131.1"/>
    <property type="molecule type" value="Transcribed_RNA"/>
</dbReference>
<evidence type="ECO:0000313" key="1">
    <source>
        <dbReference type="EMBL" id="CDW29131.1"/>
    </source>
</evidence>
<sequence>FNPSSIHVLINQYRLRFLFLQTFSSKPHHDHPFFPITFFSFLEGEEDINI</sequence>
<reference evidence="1" key="1">
    <citation type="submission" date="2014-05" db="EMBL/GenBank/DDBJ databases">
        <authorList>
            <person name="Chronopoulou M."/>
        </authorList>
    </citation>
    <scope>NUCLEOTIDE SEQUENCE</scope>
    <source>
        <tissue evidence="1">Whole organism</tissue>
    </source>
</reference>
<name>A0A0K2TUP8_LEPSM</name>
<proteinExistence type="predicted"/>